<dbReference type="EMBL" id="JAWWNJ010000265">
    <property type="protein sequence ID" value="KAK6966566.1"/>
    <property type="molecule type" value="Genomic_DNA"/>
</dbReference>
<evidence type="ECO:0000313" key="2">
    <source>
        <dbReference type="Proteomes" id="UP001362999"/>
    </source>
</evidence>
<reference evidence="1 2" key="1">
    <citation type="journal article" date="2024" name="J Genomics">
        <title>Draft genome sequencing and assembly of Favolaschia claudopus CIRM-BRFM 2984 isolated from oak limbs.</title>
        <authorList>
            <person name="Navarro D."/>
            <person name="Drula E."/>
            <person name="Chaduli D."/>
            <person name="Cazenave R."/>
            <person name="Ahrendt S."/>
            <person name="Wang J."/>
            <person name="Lipzen A."/>
            <person name="Daum C."/>
            <person name="Barry K."/>
            <person name="Grigoriev I.V."/>
            <person name="Favel A."/>
            <person name="Rosso M.N."/>
            <person name="Martin F."/>
        </authorList>
    </citation>
    <scope>NUCLEOTIDE SEQUENCE [LARGE SCALE GENOMIC DNA]</scope>
    <source>
        <strain evidence="1 2">CIRM-BRFM 2984</strain>
    </source>
</reference>
<sequence length="165" mass="18822">MSLLVNGTLAARVARTEEPATRISASFVQLHFPPSQHSSTHLPVLVSCDVSADLDFDVVLGLNWKAYSHELLLRSGYSVPVNFDPWSLLPSGVSVMYPDPWRVWLMLLSSQYLSCVPPHRQHYQTAEVHFCRILQSSMKLLLRLLINLFTVYRRRYLFPGARGPR</sequence>
<gene>
    <name evidence="1" type="ORF">R3P38DRAFT_2816057</name>
</gene>
<protein>
    <submittedName>
        <fullName evidence="1">Uncharacterized protein</fullName>
    </submittedName>
</protein>
<proteinExistence type="predicted"/>
<name>A0AAV9YZT2_9AGAR</name>
<keyword evidence="2" id="KW-1185">Reference proteome</keyword>
<dbReference type="AlphaFoldDB" id="A0AAV9YZT2"/>
<comment type="caution">
    <text evidence="1">The sequence shown here is derived from an EMBL/GenBank/DDBJ whole genome shotgun (WGS) entry which is preliminary data.</text>
</comment>
<evidence type="ECO:0000313" key="1">
    <source>
        <dbReference type="EMBL" id="KAK6966566.1"/>
    </source>
</evidence>
<organism evidence="1 2">
    <name type="scientific">Favolaschia claudopus</name>
    <dbReference type="NCBI Taxonomy" id="2862362"/>
    <lineage>
        <taxon>Eukaryota</taxon>
        <taxon>Fungi</taxon>
        <taxon>Dikarya</taxon>
        <taxon>Basidiomycota</taxon>
        <taxon>Agaricomycotina</taxon>
        <taxon>Agaricomycetes</taxon>
        <taxon>Agaricomycetidae</taxon>
        <taxon>Agaricales</taxon>
        <taxon>Marasmiineae</taxon>
        <taxon>Mycenaceae</taxon>
        <taxon>Favolaschia</taxon>
    </lineage>
</organism>
<accession>A0AAV9YZT2</accession>
<dbReference type="Proteomes" id="UP001362999">
    <property type="component" value="Unassembled WGS sequence"/>
</dbReference>